<feature type="chain" id="PRO_5038911985" evidence="2">
    <location>
        <begin position="25"/>
        <end position="244"/>
    </location>
</feature>
<gene>
    <name evidence="3" type="ORF">H9874_05425</name>
</gene>
<evidence type="ECO:0000256" key="1">
    <source>
        <dbReference type="SAM" id="MobiDB-lite"/>
    </source>
</evidence>
<protein>
    <submittedName>
        <fullName evidence="3">Motor neuron and pancreas homeobox protein 1</fullName>
    </submittedName>
</protein>
<comment type="caution">
    <text evidence="3">The sequence shown here is derived from an EMBL/GenBank/DDBJ whole genome shotgun (WGS) entry which is preliminary data.</text>
</comment>
<dbReference type="Proteomes" id="UP000824264">
    <property type="component" value="Unassembled WGS sequence"/>
</dbReference>
<evidence type="ECO:0000313" key="4">
    <source>
        <dbReference type="Proteomes" id="UP000824264"/>
    </source>
</evidence>
<keyword evidence="2" id="KW-0732">Signal</keyword>
<name>A0A9D1R038_9BACT</name>
<accession>A0A9D1R038</accession>
<proteinExistence type="predicted"/>
<feature type="signal peptide" evidence="2">
    <location>
        <begin position="1"/>
        <end position="24"/>
    </location>
</feature>
<keyword evidence="3" id="KW-0371">Homeobox</keyword>
<organism evidence="3 4">
    <name type="scientific">Candidatus Bilophila faecipullorum</name>
    <dbReference type="NCBI Taxonomy" id="2838482"/>
    <lineage>
        <taxon>Bacteria</taxon>
        <taxon>Pseudomonadati</taxon>
        <taxon>Thermodesulfobacteriota</taxon>
        <taxon>Desulfovibrionia</taxon>
        <taxon>Desulfovibrionales</taxon>
        <taxon>Desulfovibrionaceae</taxon>
        <taxon>Bilophila</taxon>
    </lineage>
</organism>
<reference evidence="3" key="2">
    <citation type="submission" date="2021-04" db="EMBL/GenBank/DDBJ databases">
        <authorList>
            <person name="Gilroy R."/>
        </authorList>
    </citation>
    <scope>NUCLEOTIDE SEQUENCE</scope>
    <source>
        <strain evidence="3">ChiSxjej5B17-1746</strain>
    </source>
</reference>
<dbReference type="GO" id="GO:0003677">
    <property type="term" value="F:DNA binding"/>
    <property type="evidence" value="ECO:0007669"/>
    <property type="project" value="UniProtKB-KW"/>
</dbReference>
<evidence type="ECO:0000256" key="2">
    <source>
        <dbReference type="SAM" id="SignalP"/>
    </source>
</evidence>
<sequence>MPVRPLPFFRILSAACLCLSVLLAAGCSGKQVHVTTENEFNLMARRLPSILRDRGLIDEHGAYYAPVFSVPELPPAVGEYLFRRLSPAFRFRVDPSLLPPTFAQSRTAGDTVEMRPYGFVLGQGADIVTVELLAQADWNDDGANEWLVLCRIKPLLGKDNMRDYYLLVDQPGAAILVPKVIAVYDCLTRSCKLFMDVNEKKPPYAPEEPIIEVKIGQKDVVLPPGTPPPAEAPKMNFHESKLGG</sequence>
<dbReference type="EMBL" id="DXGI01000192">
    <property type="protein sequence ID" value="HIW78572.1"/>
    <property type="molecule type" value="Genomic_DNA"/>
</dbReference>
<feature type="region of interest" description="Disordered" evidence="1">
    <location>
        <begin position="222"/>
        <end position="244"/>
    </location>
</feature>
<keyword evidence="3" id="KW-0238">DNA-binding</keyword>
<dbReference type="PROSITE" id="PS51257">
    <property type="entry name" value="PROKAR_LIPOPROTEIN"/>
    <property type="match status" value="1"/>
</dbReference>
<evidence type="ECO:0000313" key="3">
    <source>
        <dbReference type="EMBL" id="HIW78572.1"/>
    </source>
</evidence>
<dbReference type="AlphaFoldDB" id="A0A9D1R038"/>
<reference evidence="3" key="1">
    <citation type="journal article" date="2021" name="PeerJ">
        <title>Extensive microbial diversity within the chicken gut microbiome revealed by metagenomics and culture.</title>
        <authorList>
            <person name="Gilroy R."/>
            <person name="Ravi A."/>
            <person name="Getino M."/>
            <person name="Pursley I."/>
            <person name="Horton D.L."/>
            <person name="Alikhan N.F."/>
            <person name="Baker D."/>
            <person name="Gharbi K."/>
            <person name="Hall N."/>
            <person name="Watson M."/>
            <person name="Adriaenssens E.M."/>
            <person name="Foster-Nyarko E."/>
            <person name="Jarju S."/>
            <person name="Secka A."/>
            <person name="Antonio M."/>
            <person name="Oren A."/>
            <person name="Chaudhuri R.R."/>
            <person name="La Ragione R."/>
            <person name="Hildebrand F."/>
            <person name="Pallen M.J."/>
        </authorList>
    </citation>
    <scope>NUCLEOTIDE SEQUENCE</scope>
    <source>
        <strain evidence="3">ChiSxjej5B17-1746</strain>
    </source>
</reference>